<dbReference type="Gene3D" id="3.40.190.10">
    <property type="entry name" value="Periplasmic binding protein-like II"/>
    <property type="match status" value="1"/>
</dbReference>
<organism evidence="3 4">
    <name type="scientific">Caldovatus aquaticus</name>
    <dbReference type="NCBI Taxonomy" id="2865671"/>
    <lineage>
        <taxon>Bacteria</taxon>
        <taxon>Pseudomonadati</taxon>
        <taxon>Pseudomonadota</taxon>
        <taxon>Alphaproteobacteria</taxon>
        <taxon>Acetobacterales</taxon>
        <taxon>Roseomonadaceae</taxon>
        <taxon>Caldovatus</taxon>
    </lineage>
</organism>
<sequence length="329" mass="34203">MTPTRRVLFRLLPGAALLGAAAPSAARAQGTAWPSGPVRLIAPFPPGGSVDTILRLLQPHLQRALGTPIVVENRSGASGALGTAALARAAPDGQTFGLVFDTHAVNQFIIPSLGFDARADFAPVMLVGTAPMLIAAHVARPWRSLAEAIAAAKARPDTITYGTVGVGSLAHLTMTLMQKQGGFRLVHVPYRGGGPMSTAAAAGELDLAMATNAGLGGQVGTTLRPLAQTGARRSPNLPDLPTVAESGVPGIDALAWWGMLAPARTPEGIVRRFHAALEEALAVPEVRARLSGPMGIDVVASSPEAFGAFLERQMEIWGQVVRENNIRPE</sequence>
<dbReference type="PROSITE" id="PS51318">
    <property type="entry name" value="TAT"/>
    <property type="match status" value="1"/>
</dbReference>
<dbReference type="InterPro" id="IPR005064">
    <property type="entry name" value="BUG"/>
</dbReference>
<dbReference type="PANTHER" id="PTHR42928:SF5">
    <property type="entry name" value="BLR1237 PROTEIN"/>
    <property type="match status" value="1"/>
</dbReference>
<dbReference type="PANTHER" id="PTHR42928">
    <property type="entry name" value="TRICARBOXYLATE-BINDING PROTEIN"/>
    <property type="match status" value="1"/>
</dbReference>
<dbReference type="Proteomes" id="UP001519924">
    <property type="component" value="Unassembled WGS sequence"/>
</dbReference>
<reference evidence="3 4" key="1">
    <citation type="submission" date="2021-08" db="EMBL/GenBank/DDBJ databases">
        <title>Caldovatus sediminis gen. nov., sp. nov., a moderately thermophilic bacterium isolated from a hot spring.</title>
        <authorList>
            <person name="Hu C.-J."/>
            <person name="Li W.-J."/>
            <person name="Xian W.-D."/>
        </authorList>
    </citation>
    <scope>NUCLEOTIDE SEQUENCE [LARGE SCALE GENOMIC DNA]</scope>
    <source>
        <strain evidence="3 4">SYSU G05006</strain>
    </source>
</reference>
<dbReference type="InterPro" id="IPR042100">
    <property type="entry name" value="Bug_dom1"/>
</dbReference>
<keyword evidence="4" id="KW-1185">Reference proteome</keyword>
<evidence type="ECO:0000313" key="4">
    <source>
        <dbReference type="Proteomes" id="UP001519924"/>
    </source>
</evidence>
<dbReference type="PIRSF" id="PIRSF017082">
    <property type="entry name" value="YflP"/>
    <property type="match status" value="1"/>
</dbReference>
<comment type="caution">
    <text evidence="3">The sequence shown here is derived from an EMBL/GenBank/DDBJ whole genome shotgun (WGS) entry which is preliminary data.</text>
</comment>
<name>A0ABS7EZU8_9PROT</name>
<evidence type="ECO:0000256" key="1">
    <source>
        <dbReference type="ARBA" id="ARBA00006987"/>
    </source>
</evidence>
<keyword evidence="2" id="KW-0732">Signal</keyword>
<dbReference type="Pfam" id="PF03401">
    <property type="entry name" value="TctC"/>
    <property type="match status" value="1"/>
</dbReference>
<protein>
    <submittedName>
        <fullName evidence="3">Tripartite tricarboxylate transporter substrate binding protein</fullName>
    </submittedName>
</protein>
<feature type="signal peptide" evidence="2">
    <location>
        <begin position="1"/>
        <end position="28"/>
    </location>
</feature>
<dbReference type="EMBL" id="JAHZUY010000005">
    <property type="protein sequence ID" value="MBW8268603.1"/>
    <property type="molecule type" value="Genomic_DNA"/>
</dbReference>
<comment type="similarity">
    <text evidence="1">Belongs to the UPF0065 (bug) family.</text>
</comment>
<accession>A0ABS7EZU8</accession>
<feature type="chain" id="PRO_5045837620" evidence="2">
    <location>
        <begin position="29"/>
        <end position="329"/>
    </location>
</feature>
<dbReference type="RefSeq" id="WP_220116108.1">
    <property type="nucleotide sequence ID" value="NZ_JAHZUY010000005.1"/>
</dbReference>
<dbReference type="InterPro" id="IPR006311">
    <property type="entry name" value="TAT_signal"/>
</dbReference>
<gene>
    <name evidence="3" type="ORF">K1J50_03800</name>
</gene>
<dbReference type="Gene3D" id="3.40.190.150">
    <property type="entry name" value="Bordetella uptake gene, domain 1"/>
    <property type="match status" value="1"/>
</dbReference>
<evidence type="ECO:0000256" key="2">
    <source>
        <dbReference type="SAM" id="SignalP"/>
    </source>
</evidence>
<evidence type="ECO:0000313" key="3">
    <source>
        <dbReference type="EMBL" id="MBW8268603.1"/>
    </source>
</evidence>
<proteinExistence type="inferred from homology"/>